<dbReference type="PANTHER" id="PTHR42885">
    <property type="entry name" value="HISTIDINOL-PHOSPHATE AMINOTRANSFERASE-RELATED"/>
    <property type="match status" value="1"/>
</dbReference>
<evidence type="ECO:0000256" key="1">
    <source>
        <dbReference type="ARBA" id="ARBA00001933"/>
    </source>
</evidence>
<keyword evidence="2" id="KW-0663">Pyridoxal phosphate</keyword>
<comment type="cofactor">
    <cofactor evidence="1">
        <name>pyridoxal 5'-phosphate</name>
        <dbReference type="ChEBI" id="CHEBI:597326"/>
    </cofactor>
</comment>
<dbReference type="EMBL" id="BAFO02000034">
    <property type="protein sequence ID" value="GAD87436.1"/>
    <property type="molecule type" value="Genomic_DNA"/>
</dbReference>
<dbReference type="InterPro" id="IPR004839">
    <property type="entry name" value="Aminotransferase_I/II_large"/>
</dbReference>
<dbReference type="GeneID" id="91516138"/>
<dbReference type="Pfam" id="PF00155">
    <property type="entry name" value="Aminotran_1_2"/>
    <property type="match status" value="2"/>
</dbReference>
<dbReference type="CDD" id="cd00609">
    <property type="entry name" value="AAT_like"/>
    <property type="match status" value="1"/>
</dbReference>
<reference evidence="4 5" key="1">
    <citation type="journal article" date="2014" name="BMC Genomics">
        <title>Genome based analysis of type-I polyketide synthase and nonribosomal peptide synthetase gene clusters in seven strains of five representative Nocardia species.</title>
        <authorList>
            <person name="Komaki H."/>
            <person name="Ichikawa N."/>
            <person name="Hosoyama A."/>
            <person name="Takahashi-Nakaguchi A."/>
            <person name="Matsuzawa T."/>
            <person name="Suzuki K."/>
            <person name="Fujita N."/>
            <person name="Gonoi T."/>
        </authorList>
    </citation>
    <scope>NUCLEOTIDE SEQUENCE [LARGE SCALE GENOMIC DNA]</scope>
    <source>
        <strain evidence="4 5">NBRC 15531</strain>
    </source>
</reference>
<dbReference type="AlphaFoldDB" id="U5EM21"/>
<dbReference type="eggNOG" id="COG0079">
    <property type="taxonomic scope" value="Bacteria"/>
</dbReference>
<protein>
    <recommendedName>
        <fullName evidence="3">Aminotransferase class I/classII large domain-containing protein</fullName>
    </recommendedName>
</protein>
<dbReference type="Gene3D" id="3.40.640.10">
    <property type="entry name" value="Type I PLP-dependent aspartate aminotransferase-like (Major domain)"/>
    <property type="match status" value="2"/>
</dbReference>
<dbReference type="Gene3D" id="3.90.1150.10">
    <property type="entry name" value="Aspartate Aminotransferase, domain 1"/>
    <property type="match status" value="2"/>
</dbReference>
<feature type="domain" description="Aminotransferase class I/classII large" evidence="3">
    <location>
        <begin position="35"/>
        <end position="184"/>
    </location>
</feature>
<name>U5EM21_NOCAS</name>
<sequence>MFQDSVDPAMLRHHGDVDARPGMLDFAVNVRGTAPPAWLRDRLAARLDDLGRYPSAADEAAARAAVAARHGRRPDEVLLLAGAAEGFALLPRLTPRLAAVIHPSFTEPELALREAGIPVTRVVLEPPYTLDPALVPEDADLVVLGNPTNPTSVLHPAAMIHALRRPGRIVVVDEAFADAVVGAGSSADSDSDQPALGAAVAHGPGIASLAESRPLAPAVPDSFVGSGSQAGQDAVAGLGLKAGQDALAGSASSGAPDTLTVRAVQGDPESLAALSAPDVLVLRSLTKTWALAGLRCGYALGAPEVLARLTHGRPHWPLGTLQLEAISATAEPSAVAAAREHAGDIAVERSAMIERLTALGIEVHTPAAGPFLLLRVTDGELVRKRLADRGIAVRRADTFPGLGPDHLRVAVRAPGEVDRLIDGLRAALW</sequence>
<keyword evidence="5" id="KW-1185">Reference proteome</keyword>
<dbReference type="InterPro" id="IPR015422">
    <property type="entry name" value="PyrdxlP-dep_Trfase_small"/>
</dbReference>
<gene>
    <name evidence="4" type="ORF">NCAST_34_05650</name>
</gene>
<dbReference type="GO" id="GO:0030170">
    <property type="term" value="F:pyridoxal phosphate binding"/>
    <property type="evidence" value="ECO:0007669"/>
    <property type="project" value="InterPro"/>
</dbReference>
<dbReference type="InterPro" id="IPR015421">
    <property type="entry name" value="PyrdxlP-dep_Trfase_major"/>
</dbReference>
<dbReference type="Proteomes" id="UP000017048">
    <property type="component" value="Unassembled WGS sequence"/>
</dbReference>
<comment type="caution">
    <text evidence="4">The sequence shown here is derived from an EMBL/GenBank/DDBJ whole genome shotgun (WGS) entry which is preliminary data.</text>
</comment>
<evidence type="ECO:0000259" key="3">
    <source>
        <dbReference type="Pfam" id="PF00155"/>
    </source>
</evidence>
<proteinExistence type="predicted"/>
<evidence type="ECO:0000313" key="5">
    <source>
        <dbReference type="Proteomes" id="UP000017048"/>
    </source>
</evidence>
<accession>U5EM21</accession>
<dbReference type="SUPFAM" id="SSF53383">
    <property type="entry name" value="PLP-dependent transferases"/>
    <property type="match status" value="1"/>
</dbReference>
<dbReference type="RefSeq" id="WP_019046029.1">
    <property type="nucleotide sequence ID" value="NZ_VBUS01000005.1"/>
</dbReference>
<dbReference type="PANTHER" id="PTHR42885:SF1">
    <property type="entry name" value="THREONINE-PHOSPHATE DECARBOXYLASE"/>
    <property type="match status" value="1"/>
</dbReference>
<dbReference type="STRING" id="1824.SAMN05444423_104513"/>
<organism evidence="4 5">
    <name type="scientific">Nocardia asteroides NBRC 15531</name>
    <dbReference type="NCBI Taxonomy" id="1110697"/>
    <lineage>
        <taxon>Bacteria</taxon>
        <taxon>Bacillati</taxon>
        <taxon>Actinomycetota</taxon>
        <taxon>Actinomycetes</taxon>
        <taxon>Mycobacteriales</taxon>
        <taxon>Nocardiaceae</taxon>
        <taxon>Nocardia</taxon>
    </lineage>
</organism>
<evidence type="ECO:0000313" key="4">
    <source>
        <dbReference type="EMBL" id="GAD87436.1"/>
    </source>
</evidence>
<dbReference type="InterPro" id="IPR015424">
    <property type="entry name" value="PyrdxlP-dep_Trfase"/>
</dbReference>
<evidence type="ECO:0000256" key="2">
    <source>
        <dbReference type="ARBA" id="ARBA00022898"/>
    </source>
</evidence>
<feature type="domain" description="Aminotransferase class I/classII large" evidence="3">
    <location>
        <begin position="276"/>
        <end position="422"/>
    </location>
</feature>